<name>A0ACC2ZVE3_9EURO</name>
<evidence type="ECO:0000313" key="2">
    <source>
        <dbReference type="Proteomes" id="UP001172386"/>
    </source>
</evidence>
<dbReference type="EMBL" id="JAPDRQ010000242">
    <property type="protein sequence ID" value="KAJ9651653.1"/>
    <property type="molecule type" value="Genomic_DNA"/>
</dbReference>
<comment type="caution">
    <text evidence="1">The sequence shown here is derived from an EMBL/GenBank/DDBJ whole genome shotgun (WGS) entry which is preliminary data.</text>
</comment>
<protein>
    <submittedName>
        <fullName evidence="1">Uncharacterized protein</fullName>
    </submittedName>
</protein>
<reference evidence="1" key="1">
    <citation type="submission" date="2022-10" db="EMBL/GenBank/DDBJ databases">
        <title>Culturing micro-colonial fungi from biological soil crusts in the Mojave desert and describing Neophaeococcomyces mojavensis, and introducing the new genera and species Taxawa tesnikishii.</title>
        <authorList>
            <person name="Kurbessoian T."/>
            <person name="Stajich J.E."/>
        </authorList>
    </citation>
    <scope>NUCLEOTIDE SEQUENCE</scope>
    <source>
        <strain evidence="1">JES_112</strain>
    </source>
</reference>
<proteinExistence type="predicted"/>
<keyword evidence="2" id="KW-1185">Reference proteome</keyword>
<gene>
    <name evidence="1" type="ORF">H2198_009066</name>
</gene>
<organism evidence="1 2">
    <name type="scientific">Neophaeococcomyces mojaviensis</name>
    <dbReference type="NCBI Taxonomy" id="3383035"/>
    <lineage>
        <taxon>Eukaryota</taxon>
        <taxon>Fungi</taxon>
        <taxon>Dikarya</taxon>
        <taxon>Ascomycota</taxon>
        <taxon>Pezizomycotina</taxon>
        <taxon>Eurotiomycetes</taxon>
        <taxon>Chaetothyriomycetidae</taxon>
        <taxon>Chaetothyriales</taxon>
        <taxon>Chaetothyriales incertae sedis</taxon>
        <taxon>Neophaeococcomyces</taxon>
    </lineage>
</organism>
<dbReference type="Proteomes" id="UP001172386">
    <property type="component" value="Unassembled WGS sequence"/>
</dbReference>
<evidence type="ECO:0000313" key="1">
    <source>
        <dbReference type="EMBL" id="KAJ9651653.1"/>
    </source>
</evidence>
<sequence>MSLSFTKFINNAMPNLAADPHQFDSLPNTGQDMLFTYQISQSNPYALRHDSFYVGGVVENEKMSEKAFKALQKNDVLNDIGIVDTTKIGPKFTGQMAFLPQNRQKILINLLFWWKEECVRLARLMGQEEQLVQRVQALERGSEGEVKGEIEELKMEIDRVKARIGQKPSERGVDSQGNAVTDPPAYQP</sequence>
<accession>A0ACC2ZVE3</accession>